<protein>
    <recommendedName>
        <fullName evidence="4">DUF3592 domain-containing protein</fullName>
    </recommendedName>
</protein>
<keyword evidence="3" id="KW-1185">Reference proteome</keyword>
<keyword evidence="1" id="KW-1133">Transmembrane helix</keyword>
<feature type="transmembrane region" description="Helical" evidence="1">
    <location>
        <begin position="132"/>
        <end position="154"/>
    </location>
</feature>
<comment type="caution">
    <text evidence="2">The sequence shown here is derived from an EMBL/GenBank/DDBJ whole genome shotgun (WGS) entry which is preliminary data.</text>
</comment>
<dbReference type="RefSeq" id="WP_309940936.1">
    <property type="nucleotide sequence ID" value="NZ_AP025306.1"/>
</dbReference>
<evidence type="ECO:0000313" key="3">
    <source>
        <dbReference type="Proteomes" id="UP001185092"/>
    </source>
</evidence>
<accession>A0AAE4BUG6</accession>
<feature type="transmembrane region" description="Helical" evidence="1">
    <location>
        <begin position="25"/>
        <end position="43"/>
    </location>
</feature>
<evidence type="ECO:0000313" key="2">
    <source>
        <dbReference type="EMBL" id="MDR6240748.1"/>
    </source>
</evidence>
<keyword evidence="1" id="KW-0472">Membrane</keyword>
<gene>
    <name evidence="2" type="ORF">HNQ88_003824</name>
</gene>
<evidence type="ECO:0000256" key="1">
    <source>
        <dbReference type="SAM" id="Phobius"/>
    </source>
</evidence>
<dbReference type="Proteomes" id="UP001185092">
    <property type="component" value="Unassembled WGS sequence"/>
</dbReference>
<organism evidence="2 3">
    <name type="scientific">Aureibacter tunicatorum</name>
    <dbReference type="NCBI Taxonomy" id="866807"/>
    <lineage>
        <taxon>Bacteria</taxon>
        <taxon>Pseudomonadati</taxon>
        <taxon>Bacteroidota</taxon>
        <taxon>Cytophagia</taxon>
        <taxon>Cytophagales</taxon>
        <taxon>Persicobacteraceae</taxon>
        <taxon>Aureibacter</taxon>
    </lineage>
</organism>
<keyword evidence="1" id="KW-0812">Transmembrane</keyword>
<reference evidence="2" key="1">
    <citation type="submission" date="2023-07" db="EMBL/GenBank/DDBJ databases">
        <title>Genomic Encyclopedia of Type Strains, Phase IV (KMG-IV): sequencing the most valuable type-strain genomes for metagenomic binning, comparative biology and taxonomic classification.</title>
        <authorList>
            <person name="Goeker M."/>
        </authorList>
    </citation>
    <scope>NUCLEOTIDE SEQUENCE</scope>
    <source>
        <strain evidence="2">DSM 26174</strain>
    </source>
</reference>
<sequence>MRKTLNQMSSPNILRGLIFLSGPNLKYIFFAAVFAIVAMGLEYEKFKRTDWSRLIYLSNSSPTTKGKIIVNNDFFYYEFLYTVPGLDKPLLGYSYDYWNKEEIYFGEEITVLYNHERPTISKIKGMEATEQFIFIFIWGPAWLIFLGFLIAHFYQRGKIYKLLGDFNLRLSILCYKKNRIKSGDVKLMYKYLNYDNQIQDYEINVLDDSELSDDLMEILIVHPHKNDHELILLDSLPKQIKKFIYEEYKDVIRALFADDNYIDTLAPYSYHGKHGKAASTKNFYL</sequence>
<proteinExistence type="predicted"/>
<dbReference type="AlphaFoldDB" id="A0AAE4BUG6"/>
<dbReference type="EMBL" id="JAVDQD010000005">
    <property type="protein sequence ID" value="MDR6240748.1"/>
    <property type="molecule type" value="Genomic_DNA"/>
</dbReference>
<name>A0AAE4BUG6_9BACT</name>
<evidence type="ECO:0008006" key="4">
    <source>
        <dbReference type="Google" id="ProtNLM"/>
    </source>
</evidence>